<evidence type="ECO:0000313" key="4">
    <source>
        <dbReference type="Proteomes" id="UP001255856"/>
    </source>
</evidence>
<keyword evidence="4" id="KW-1185">Reference proteome</keyword>
<feature type="transmembrane region" description="Helical" evidence="2">
    <location>
        <begin position="35"/>
        <end position="56"/>
    </location>
</feature>
<dbReference type="Proteomes" id="UP001255856">
    <property type="component" value="Unassembled WGS sequence"/>
</dbReference>
<evidence type="ECO:0000256" key="2">
    <source>
        <dbReference type="SAM" id="Phobius"/>
    </source>
</evidence>
<evidence type="ECO:0000256" key="1">
    <source>
        <dbReference type="SAM" id="MobiDB-lite"/>
    </source>
</evidence>
<keyword evidence="2" id="KW-1133">Transmembrane helix</keyword>
<reference evidence="3" key="1">
    <citation type="submission" date="2021-01" db="EMBL/GenBank/DDBJ databases">
        <authorList>
            <person name="Eckstrom K.M.E."/>
        </authorList>
    </citation>
    <scope>NUCLEOTIDE SEQUENCE</scope>
    <source>
        <strain evidence="3">UVCC 0001</strain>
    </source>
</reference>
<keyword evidence="2" id="KW-0812">Transmembrane</keyword>
<name>A0AAD9IES3_PROWI</name>
<organism evidence="3 4">
    <name type="scientific">Prototheca wickerhamii</name>
    <dbReference type="NCBI Taxonomy" id="3111"/>
    <lineage>
        <taxon>Eukaryota</taxon>
        <taxon>Viridiplantae</taxon>
        <taxon>Chlorophyta</taxon>
        <taxon>core chlorophytes</taxon>
        <taxon>Trebouxiophyceae</taxon>
        <taxon>Chlorellales</taxon>
        <taxon>Chlorellaceae</taxon>
        <taxon>Prototheca</taxon>
    </lineage>
</organism>
<feature type="transmembrane region" description="Helical" evidence="2">
    <location>
        <begin position="222"/>
        <end position="245"/>
    </location>
</feature>
<comment type="caution">
    <text evidence="3">The sequence shown here is derived from an EMBL/GenBank/DDBJ whole genome shotgun (WGS) entry which is preliminary data.</text>
</comment>
<sequence>MGCQIFRLSTVFGYKSVVFDDEVTDWSGRGYMCRIYLTAALGVLHPLCAIYSLNVFKKAVSNEAGSSPWSVSEWRSAGGSLARAALLVLPVAAGQAVMAWLSTFVDGPDDEPIEEAPHSILGYFFATFVYGTREQCSGKGGCTLCTFPAGPVILHVSWRAIFLLALWSVASVARAAGPWAGAAGAARRARVCKTLVTLAVLTECATAGASIPFLPFTWTSEILWLIFFGSLVVQVAVLLWLAVIAPVQDTRVLKKGTTFWTNATTDGFQGTPNGQLIRAYTQRSDGQTEPPEPSPFGPRVPSTASGWDDAASVRPSAAPSRSPTPSPVRRRPLAGLESIASSFAHEPPAHARSRG</sequence>
<keyword evidence="2" id="KW-0472">Membrane</keyword>
<feature type="region of interest" description="Disordered" evidence="1">
    <location>
        <begin position="282"/>
        <end position="355"/>
    </location>
</feature>
<proteinExistence type="predicted"/>
<dbReference type="AlphaFoldDB" id="A0AAD9IES3"/>
<dbReference type="EMBL" id="JASFZW010000011">
    <property type="protein sequence ID" value="KAK2076153.1"/>
    <property type="molecule type" value="Genomic_DNA"/>
</dbReference>
<gene>
    <name evidence="3" type="ORF">QBZ16_001085</name>
</gene>
<accession>A0AAD9IES3</accession>
<protein>
    <submittedName>
        <fullName evidence="3">Uncharacterized protein</fullName>
    </submittedName>
</protein>
<evidence type="ECO:0000313" key="3">
    <source>
        <dbReference type="EMBL" id="KAK2076153.1"/>
    </source>
</evidence>
<feature type="transmembrane region" description="Helical" evidence="2">
    <location>
        <begin position="195"/>
        <end position="216"/>
    </location>
</feature>
<feature type="compositionally biased region" description="Low complexity" evidence="1">
    <location>
        <begin position="310"/>
        <end position="323"/>
    </location>
</feature>